<keyword evidence="3" id="KW-1185">Reference proteome</keyword>
<reference evidence="2" key="2">
    <citation type="submission" date="2022-01" db="EMBL/GenBank/DDBJ databases">
        <authorList>
            <person name="Yamashiro T."/>
            <person name="Shiraishi A."/>
            <person name="Satake H."/>
            <person name="Nakayama K."/>
        </authorList>
    </citation>
    <scope>NUCLEOTIDE SEQUENCE</scope>
</reference>
<gene>
    <name evidence="2" type="ORF">Tco_0925250</name>
</gene>
<proteinExistence type="predicted"/>
<sequence>MDAGISLVPLHAVDEGRNDDTQNYDQPAEQLGVFSASIALADVANQRRKQAKPMAEHEQERINFEAALELQRQLDEREEVAAKPAQGGYKMNYFKGMKYEDIRPIFEKVWDQIQSFAPMDSEKEKGSEKKGNRKKTLAKKRINGGSKNYKIFSKMLDDFDRRDVMDLHRLVEERCGRCGAMGHNRTACNVPLPSVQNTEEVLGILSYYCQFYFTTTSSRLILLLNTTKDYSSSINKDKEKEQLKSILLMAILDRISLSLIFQQLDDEDLKQIDME</sequence>
<protein>
    <recommendedName>
        <fullName evidence="4">CCHC-type domain-containing protein</fullName>
    </recommendedName>
</protein>
<feature type="region of interest" description="Disordered" evidence="1">
    <location>
        <begin position="1"/>
        <end position="23"/>
    </location>
</feature>
<dbReference type="Proteomes" id="UP001151760">
    <property type="component" value="Unassembled WGS sequence"/>
</dbReference>
<comment type="caution">
    <text evidence="2">The sequence shown here is derived from an EMBL/GenBank/DDBJ whole genome shotgun (WGS) entry which is preliminary data.</text>
</comment>
<evidence type="ECO:0000313" key="2">
    <source>
        <dbReference type="EMBL" id="GJT34831.1"/>
    </source>
</evidence>
<evidence type="ECO:0000256" key="1">
    <source>
        <dbReference type="SAM" id="MobiDB-lite"/>
    </source>
</evidence>
<accession>A0ABQ5D992</accession>
<evidence type="ECO:0008006" key="4">
    <source>
        <dbReference type="Google" id="ProtNLM"/>
    </source>
</evidence>
<reference evidence="2" key="1">
    <citation type="journal article" date="2022" name="Int. J. Mol. Sci.">
        <title>Draft Genome of Tanacetum Coccineum: Genomic Comparison of Closely Related Tanacetum-Family Plants.</title>
        <authorList>
            <person name="Yamashiro T."/>
            <person name="Shiraishi A."/>
            <person name="Nakayama K."/>
            <person name="Satake H."/>
        </authorList>
    </citation>
    <scope>NUCLEOTIDE SEQUENCE</scope>
</reference>
<evidence type="ECO:0000313" key="3">
    <source>
        <dbReference type="Proteomes" id="UP001151760"/>
    </source>
</evidence>
<organism evidence="2 3">
    <name type="scientific">Tanacetum coccineum</name>
    <dbReference type="NCBI Taxonomy" id="301880"/>
    <lineage>
        <taxon>Eukaryota</taxon>
        <taxon>Viridiplantae</taxon>
        <taxon>Streptophyta</taxon>
        <taxon>Embryophyta</taxon>
        <taxon>Tracheophyta</taxon>
        <taxon>Spermatophyta</taxon>
        <taxon>Magnoliopsida</taxon>
        <taxon>eudicotyledons</taxon>
        <taxon>Gunneridae</taxon>
        <taxon>Pentapetalae</taxon>
        <taxon>asterids</taxon>
        <taxon>campanulids</taxon>
        <taxon>Asterales</taxon>
        <taxon>Asteraceae</taxon>
        <taxon>Asteroideae</taxon>
        <taxon>Anthemideae</taxon>
        <taxon>Anthemidinae</taxon>
        <taxon>Tanacetum</taxon>
    </lineage>
</organism>
<name>A0ABQ5D992_9ASTR</name>
<dbReference type="EMBL" id="BQNB010014998">
    <property type="protein sequence ID" value="GJT34831.1"/>
    <property type="molecule type" value="Genomic_DNA"/>
</dbReference>